<dbReference type="InterPro" id="IPR025840">
    <property type="entry name" value="7TM_transglut"/>
</dbReference>
<feature type="transmembrane region" description="Helical" evidence="1">
    <location>
        <begin position="386"/>
        <end position="406"/>
    </location>
</feature>
<keyword evidence="1" id="KW-0472">Membrane</keyword>
<evidence type="ECO:0008006" key="8">
    <source>
        <dbReference type="Google" id="ProtNLM"/>
    </source>
</evidence>
<evidence type="ECO:0000313" key="4">
    <source>
        <dbReference type="EMBL" id="CAA0104944.1"/>
    </source>
</evidence>
<evidence type="ECO:0000313" key="6">
    <source>
        <dbReference type="Proteomes" id="UP000435877"/>
    </source>
</evidence>
<accession>A0A5S9PL97</accession>
<feature type="domain" description="7 transmembrane helices usually fused to an inactive transglutaminase" evidence="3">
    <location>
        <begin position="262"/>
        <end position="506"/>
    </location>
</feature>
<keyword evidence="1" id="KW-0812">Transmembrane</keyword>
<evidence type="ECO:0000259" key="2">
    <source>
        <dbReference type="Pfam" id="PF14400"/>
    </source>
</evidence>
<feature type="transmembrane region" description="Helical" evidence="1">
    <location>
        <begin position="418"/>
        <end position="437"/>
    </location>
</feature>
<sequence length="510" mass="57717">MKGVKLHVRVLALALLLIGAGSTAWQIFVLNIPISSETTEPVWVIDTKLSFQARNNSPVKVQMYLPPEWSKFITLNESFISKNYGVNTDVIGDNRQAVWSARRTEGDQQLYYRLMLTQRSNSRFSESEPGPQFSESPELIGVEKVAVEALLKPIREHSADIETFIREAIKLINEPSNDNARLLLGNNYTQDNKSRVLELLLSSAHIPVERVHTLRLVSSVAQVPELWMRSYNGKRWLYFNPETGALGLPDDRVVWWTGNELMATVEGGRHLKVEVTANQRTMNSIMLAQSIAERKENKFWALSLYDLPLQSQQTFEIILMIPIGVMLILLLRNVIGLETLGTFTPVLIGLAFRETQVFWGVILFTVITALGLSLRSYLEHLHLQLLSRLSVVLTFVVIIMALISVLGHRLGLDRGLSIALFPMVILTMSIERMSIVWEERGGIHAGKVGIGTLVAATLSHLMMTYEPWTYFVFTFPGMLLIFMSLMLALGHYRGYRLTELFRFNAMIKGK</sequence>
<evidence type="ECO:0000259" key="3">
    <source>
        <dbReference type="Pfam" id="PF14402"/>
    </source>
</evidence>
<name>A0A5S9PL97_9GAMM</name>
<dbReference type="Proteomes" id="UP000439591">
    <property type="component" value="Unassembled WGS sequence"/>
</dbReference>
<feature type="transmembrane region" description="Helical" evidence="1">
    <location>
        <begin position="356"/>
        <end position="374"/>
    </location>
</feature>
<dbReference type="InterPro" id="IPR025838">
    <property type="entry name" value="Transglut_i_TM"/>
</dbReference>
<dbReference type="AlphaFoldDB" id="A0A5S9PL97"/>
<keyword evidence="1" id="KW-1133">Transmembrane helix</keyword>
<protein>
    <recommendedName>
        <fullName evidence="8">Inactive transglutaminase fused to 7 transmembrane helices</fullName>
    </recommendedName>
</protein>
<keyword evidence="6" id="KW-1185">Reference proteome</keyword>
<dbReference type="Pfam" id="PF14402">
    <property type="entry name" value="7TM_transglut"/>
    <property type="match status" value="1"/>
</dbReference>
<evidence type="ECO:0000256" key="1">
    <source>
        <dbReference type="SAM" id="Phobius"/>
    </source>
</evidence>
<feature type="transmembrane region" description="Helical" evidence="1">
    <location>
        <begin position="317"/>
        <end position="335"/>
    </location>
</feature>
<feature type="domain" description="Inactive transglutaminase fused to 7 transmembrane helices" evidence="2">
    <location>
        <begin position="25"/>
        <end position="186"/>
    </location>
</feature>
<dbReference type="EMBL" id="CACSIK010000002">
    <property type="protein sequence ID" value="CAA0105246.1"/>
    <property type="molecule type" value="Genomic_DNA"/>
</dbReference>
<proteinExistence type="predicted"/>
<dbReference type="Proteomes" id="UP000435877">
    <property type="component" value="Unassembled WGS sequence"/>
</dbReference>
<evidence type="ECO:0000313" key="7">
    <source>
        <dbReference type="Proteomes" id="UP000439591"/>
    </source>
</evidence>
<dbReference type="Pfam" id="PF14400">
    <property type="entry name" value="Transglut_i_TM"/>
    <property type="match status" value="1"/>
</dbReference>
<gene>
    <name evidence="5" type="ORF">IHBHHGIJ_02829</name>
    <name evidence="4" type="ORF">KFEGEMFD_02201</name>
</gene>
<organism evidence="4 7">
    <name type="scientific">Zhongshania aliphaticivorans</name>
    <dbReference type="NCBI Taxonomy" id="1470434"/>
    <lineage>
        <taxon>Bacteria</taxon>
        <taxon>Pseudomonadati</taxon>
        <taxon>Pseudomonadota</taxon>
        <taxon>Gammaproteobacteria</taxon>
        <taxon>Cellvibrionales</taxon>
        <taxon>Spongiibacteraceae</taxon>
        <taxon>Zhongshania</taxon>
    </lineage>
</organism>
<dbReference type="RefSeq" id="WP_159269533.1">
    <property type="nucleotide sequence ID" value="NZ_CACSIK010000002.1"/>
</dbReference>
<evidence type="ECO:0000313" key="5">
    <source>
        <dbReference type="EMBL" id="CAA0105246.1"/>
    </source>
</evidence>
<dbReference type="EMBL" id="CACSIM010000003">
    <property type="protein sequence ID" value="CAA0104944.1"/>
    <property type="molecule type" value="Genomic_DNA"/>
</dbReference>
<feature type="transmembrane region" description="Helical" evidence="1">
    <location>
        <begin position="468"/>
        <end position="492"/>
    </location>
</feature>
<reference evidence="6 7" key="1">
    <citation type="submission" date="2019-11" db="EMBL/GenBank/DDBJ databases">
        <authorList>
            <person name="Holert J."/>
        </authorList>
    </citation>
    <scope>NUCLEOTIDE SEQUENCE [LARGE SCALE GENOMIC DNA]</scope>
    <source>
        <strain evidence="4">BC3_2A</strain>
        <strain evidence="5">SB11_1A</strain>
    </source>
</reference>
<dbReference type="OrthoDB" id="253840at2"/>